<organism evidence="2 3">
    <name type="scientific">Mucilaginibacter gotjawali</name>
    <dbReference type="NCBI Taxonomy" id="1550579"/>
    <lineage>
        <taxon>Bacteria</taxon>
        <taxon>Pseudomonadati</taxon>
        <taxon>Bacteroidota</taxon>
        <taxon>Sphingobacteriia</taxon>
        <taxon>Sphingobacteriales</taxon>
        <taxon>Sphingobacteriaceae</taxon>
        <taxon>Mucilaginibacter</taxon>
    </lineage>
</organism>
<feature type="domain" description="DUF4099" evidence="1">
    <location>
        <begin position="6"/>
        <end position="88"/>
    </location>
</feature>
<gene>
    <name evidence="2" type="ORF">MgSA37_03834</name>
</gene>
<evidence type="ECO:0000259" key="1">
    <source>
        <dbReference type="Pfam" id="PF13351"/>
    </source>
</evidence>
<dbReference type="AlphaFoldDB" id="A0A110B3M0"/>
<keyword evidence="3" id="KW-1185">Reference proteome</keyword>
<evidence type="ECO:0000313" key="3">
    <source>
        <dbReference type="Proteomes" id="UP000218263"/>
    </source>
</evidence>
<dbReference type="EMBL" id="AP017313">
    <property type="protein sequence ID" value="BAU55643.1"/>
    <property type="molecule type" value="Genomic_DNA"/>
</dbReference>
<dbReference type="Proteomes" id="UP000218263">
    <property type="component" value="Chromosome"/>
</dbReference>
<name>A0A110B3M0_9SPHI</name>
<dbReference type="InterPro" id="IPR025343">
    <property type="entry name" value="DUF4099"/>
</dbReference>
<dbReference type="OrthoDB" id="835269at2"/>
<accession>A0A110B3M0</accession>
<evidence type="ECO:0000313" key="2">
    <source>
        <dbReference type="EMBL" id="BAU55643.1"/>
    </source>
</evidence>
<sequence>MIKQVFNWQDLPMEELEKIHLAKDGELLLEKDDLTQLLSGRRTSMLRLEDLELDGLRIEVLDAKLSLKENKDGSIGLLLHPIYRKPDIPSFLTAAQAEMLEKGDIISLQKMIFDDEGHAKEVLVEFDKDTNEFIITDTEKIQAPDMINGIPLTAEQKDRYKKGREVETPDGTTIQYSGTDKQGIRSDKLALIASIIVDGGVSYMLYKGLHALWGKEDKKRGVGKNYHEALKEMQQRESRDFAKPVQDDLDNEHSETISR</sequence>
<proteinExistence type="predicted"/>
<reference evidence="2 3" key="1">
    <citation type="submission" date="2015-12" db="EMBL/GenBank/DDBJ databases">
        <title>Genome sequence of Mucilaginibacter gotjawali.</title>
        <authorList>
            <person name="Lee J.S."/>
            <person name="Lee K.C."/>
            <person name="Kim K.K."/>
            <person name="Lee B.W."/>
        </authorList>
    </citation>
    <scope>NUCLEOTIDE SEQUENCE [LARGE SCALE GENOMIC DNA]</scope>
    <source>
        <strain evidence="2 3">SA3-7</strain>
    </source>
</reference>
<dbReference type="Pfam" id="PF13351">
    <property type="entry name" value="DUF4099"/>
    <property type="match status" value="1"/>
</dbReference>
<dbReference type="RefSeq" id="WP_096354036.1">
    <property type="nucleotide sequence ID" value="NZ_AP017313.1"/>
</dbReference>
<protein>
    <recommendedName>
        <fullName evidence="1">DUF4099 domain-containing protein</fullName>
    </recommendedName>
</protein>
<dbReference type="KEGG" id="mgot:MgSA37_03834"/>